<feature type="region of interest" description="Disordered" evidence="1">
    <location>
        <begin position="149"/>
        <end position="209"/>
    </location>
</feature>
<comment type="caution">
    <text evidence="2">The sequence shown here is derived from an EMBL/GenBank/DDBJ whole genome shotgun (WGS) entry which is preliminary data.</text>
</comment>
<dbReference type="AlphaFoldDB" id="A0A422Q4M7"/>
<organism evidence="2 3">
    <name type="scientific">Trypanosoma conorhini</name>
    <dbReference type="NCBI Taxonomy" id="83891"/>
    <lineage>
        <taxon>Eukaryota</taxon>
        <taxon>Discoba</taxon>
        <taxon>Euglenozoa</taxon>
        <taxon>Kinetoplastea</taxon>
        <taxon>Metakinetoplastina</taxon>
        <taxon>Trypanosomatida</taxon>
        <taxon>Trypanosomatidae</taxon>
        <taxon>Trypanosoma</taxon>
    </lineage>
</organism>
<evidence type="ECO:0000256" key="1">
    <source>
        <dbReference type="SAM" id="MobiDB-lite"/>
    </source>
</evidence>
<protein>
    <submittedName>
        <fullName evidence="2">Uncharacterized protein</fullName>
    </submittedName>
</protein>
<dbReference type="EMBL" id="MKKU01000092">
    <property type="protein sequence ID" value="RNF24919.1"/>
    <property type="molecule type" value="Genomic_DNA"/>
</dbReference>
<feature type="compositionally biased region" description="Low complexity" evidence="1">
    <location>
        <begin position="65"/>
        <end position="74"/>
    </location>
</feature>
<feature type="region of interest" description="Disordered" evidence="1">
    <location>
        <begin position="61"/>
        <end position="90"/>
    </location>
</feature>
<dbReference type="Proteomes" id="UP000284403">
    <property type="component" value="Unassembled WGS sequence"/>
</dbReference>
<proteinExistence type="predicted"/>
<dbReference type="RefSeq" id="XP_029230605.1">
    <property type="nucleotide sequence ID" value="XM_029369322.1"/>
</dbReference>
<gene>
    <name evidence="2" type="ORF">Tco025E_02395</name>
</gene>
<evidence type="ECO:0000313" key="3">
    <source>
        <dbReference type="Proteomes" id="UP000284403"/>
    </source>
</evidence>
<keyword evidence="3" id="KW-1185">Reference proteome</keyword>
<accession>A0A422Q4M7</accession>
<evidence type="ECO:0000313" key="2">
    <source>
        <dbReference type="EMBL" id="RNF24919.1"/>
    </source>
</evidence>
<name>A0A422Q4M7_9TRYP</name>
<dbReference type="GeneID" id="40316006"/>
<feature type="compositionally biased region" description="Low complexity" evidence="1">
    <location>
        <begin position="176"/>
        <end position="209"/>
    </location>
</feature>
<reference evidence="2 3" key="1">
    <citation type="journal article" date="2018" name="BMC Genomics">
        <title>Genomic comparison of Trypanosoma conorhini and Trypanosoma rangeli to Trypanosoma cruzi strains of high and low virulence.</title>
        <authorList>
            <person name="Bradwell K.R."/>
            <person name="Koparde V.N."/>
            <person name="Matveyev A.V."/>
            <person name="Serrano M.G."/>
            <person name="Alves J.M."/>
            <person name="Parikh H."/>
            <person name="Huang B."/>
            <person name="Lee V."/>
            <person name="Espinosa-Alvarez O."/>
            <person name="Ortiz P.A."/>
            <person name="Costa-Martins A.G."/>
            <person name="Teixeira M.M."/>
            <person name="Buck G.A."/>
        </authorList>
    </citation>
    <scope>NUCLEOTIDE SEQUENCE [LARGE SCALE GENOMIC DNA]</scope>
    <source>
        <strain evidence="2 3">025E</strain>
    </source>
</reference>
<sequence length="209" mass="21229">MLAREAPLKGKQPLRRTYATIPMAYASSWRAIRSVVGFRFHPQLTIQLSISGGRYLSVPHGVKNSSVSPSSGGSSRHEREFDSPRSVNTAEGEELAIGAAAGAVVVGGAAGAAGCVEPPRERARHCAAELDAIPASAAPSCWQSLSTAALRTPTPASPPTPPTMTRDTASDGSVEASSPSAAAASARAAPQPPASALLSASSSSELTSV</sequence>